<evidence type="ECO:0000256" key="1">
    <source>
        <dbReference type="ARBA" id="ARBA00001966"/>
    </source>
</evidence>
<evidence type="ECO:0000256" key="16">
    <source>
        <dbReference type="ARBA" id="ARBA00029709"/>
    </source>
</evidence>
<dbReference type="GO" id="GO:0006139">
    <property type="term" value="P:nucleobase-containing compound metabolic process"/>
    <property type="evidence" value="ECO:0007669"/>
    <property type="project" value="InterPro"/>
</dbReference>
<comment type="subcellular location">
    <subcellularLocation>
        <location evidence="2">Nucleus</location>
    </subcellularLocation>
</comment>
<feature type="compositionally biased region" description="Basic and acidic residues" evidence="22">
    <location>
        <begin position="492"/>
        <end position="503"/>
    </location>
</feature>
<dbReference type="OrthoDB" id="267079at2759"/>
<evidence type="ECO:0000256" key="21">
    <source>
        <dbReference type="ARBA" id="ARBA00048954"/>
    </source>
</evidence>
<dbReference type="STRING" id="436010.A0A166U851"/>
<keyword evidence="14" id="KW-0539">Nucleus</keyword>
<name>A0A166U851_9AGAM</name>
<keyword evidence="13" id="KW-0413">Isomerase</keyword>
<comment type="cofactor">
    <cofactor evidence="1">
        <name>[4Fe-4S] cluster</name>
        <dbReference type="ChEBI" id="CHEBI:49883"/>
    </cofactor>
</comment>
<evidence type="ECO:0000256" key="14">
    <source>
        <dbReference type="ARBA" id="ARBA00023242"/>
    </source>
</evidence>
<dbReference type="NCBIfam" id="TIGR00604">
    <property type="entry name" value="rad3"/>
    <property type="match status" value="1"/>
</dbReference>
<dbReference type="GO" id="GO:0034085">
    <property type="term" value="P:establishment of sister chromatid cohesion"/>
    <property type="evidence" value="ECO:0007669"/>
    <property type="project" value="TreeGrafter"/>
</dbReference>
<keyword evidence="7" id="KW-0547">Nucleotide-binding</keyword>
<dbReference type="SMART" id="SM00488">
    <property type="entry name" value="DEXDc2"/>
    <property type="match status" value="1"/>
</dbReference>
<evidence type="ECO:0000256" key="18">
    <source>
        <dbReference type="ARBA" id="ARBA00044998"/>
    </source>
</evidence>
<keyword evidence="6" id="KW-0479">Metal-binding</keyword>
<proteinExistence type="inferred from homology"/>
<dbReference type="GO" id="GO:0046872">
    <property type="term" value="F:metal ion binding"/>
    <property type="evidence" value="ECO:0007669"/>
    <property type="project" value="UniProtKB-KW"/>
</dbReference>
<dbReference type="PANTHER" id="PTHR11472">
    <property type="entry name" value="DNA REPAIR DEAD HELICASE RAD3/XP-D SUBFAMILY MEMBER"/>
    <property type="match status" value="1"/>
</dbReference>
<dbReference type="SMART" id="SM00491">
    <property type="entry name" value="HELICc2"/>
    <property type="match status" value="1"/>
</dbReference>
<dbReference type="GO" id="GO:0016818">
    <property type="term" value="F:hydrolase activity, acting on acid anhydrides, in phosphorus-containing anhydrides"/>
    <property type="evidence" value="ECO:0007669"/>
    <property type="project" value="InterPro"/>
</dbReference>
<accession>A0A166U851</accession>
<keyword evidence="12" id="KW-0411">Iron-sulfur</keyword>
<dbReference type="EC" id="5.6.2.3" evidence="17"/>
<evidence type="ECO:0000256" key="20">
    <source>
        <dbReference type="ARBA" id="ARBA00045702"/>
    </source>
</evidence>
<sequence length="866" mass="96895">MDFSLTPPKDFPAFPYTPPYSIQDDLMHHLYMCIEDRKVSIVESPTGTGKTLSLLCASLTWLADDKERIRKGQILVDSSAGEPDWVTSQTMERRQRELEAEELDYETRLIAARKKEAAMRQMAKARVIKRPRMATTESEEPDYDVFLPDADEDSTDNISPAVRALMAKLDKGSSRTSKLEESEPTCTKIYYASRTHSQLTQIFPELCKLKPQLKATAFMSNPSTSLSSVTHKRPHDEESESLNHSQWRTVSLGSRKQLCINDELRAKGGDLDEKCREMLTGTKGQRCSHLPSPDEDSRMMNLRDQILASPKDIEELATAGRLSGTCPYFGSRRAIPQAQLVTLPYNLLLSKTAREALGIDLTNQIVIVDEAHNLISTLLSLSTVRLSLQTLETSLAQVSIYLTKFRTRLTAKHALHLKRLVQFLAHLRDYAMAWLAQKKDQVKLDAKTEIMTVAELMPRLGRKVEGTNLLEIEEYLRTSKIARKISGYSEKMEERAAEKDPKHPSQIRRGATPPLHSVEAFMLALTSANDEGRICFSVLKDANQQSMEMKFQLLNPASPFREVVDTARSVILAGGTMSPVSDVVAQLFSHLPEPKICYFSCGHIIPSANLQTLIVGKGPRGGDLEFKFDRRGDKSMTAELGQIISNFVNVVPGGMVVFFPSYSFLNMVREQWGASGLIERFNIKKKLFLEPSDASEVDTVLREYAAACNPQQISTGAMCKGALLFAVIGAKLSEGLNFSDDLARAVVIVGLPFANLGSPELRERMKYVNRLQEKTVRKPGQKDAASELYENMCMNAVNQSIGRAIRHRGDWASLILIDRRYSSSSIRRKLPKWIGDGTVVAETFGSTMKHLGQFFRTKKPTQQSDA</sequence>
<reference evidence="24 25" key="1">
    <citation type="journal article" date="2016" name="Mol. Biol. Evol.">
        <title>Comparative Genomics of Early-Diverging Mushroom-Forming Fungi Provides Insights into the Origins of Lignocellulose Decay Capabilities.</title>
        <authorList>
            <person name="Nagy L.G."/>
            <person name="Riley R."/>
            <person name="Tritt A."/>
            <person name="Adam C."/>
            <person name="Daum C."/>
            <person name="Floudas D."/>
            <person name="Sun H."/>
            <person name="Yadav J.S."/>
            <person name="Pangilinan J."/>
            <person name="Larsson K.H."/>
            <person name="Matsuura K."/>
            <person name="Barry K."/>
            <person name="Labutti K."/>
            <person name="Kuo R."/>
            <person name="Ohm R.A."/>
            <person name="Bhattacharya S.S."/>
            <person name="Shirouzu T."/>
            <person name="Yoshinaga Y."/>
            <person name="Martin F.M."/>
            <person name="Grigoriev I.V."/>
            <person name="Hibbett D.S."/>
        </authorList>
    </citation>
    <scope>NUCLEOTIDE SEQUENCE [LARGE SCALE GENOMIC DNA]</scope>
    <source>
        <strain evidence="24 25">CBS 109695</strain>
    </source>
</reference>
<dbReference type="GO" id="GO:0051536">
    <property type="term" value="F:iron-sulfur cluster binding"/>
    <property type="evidence" value="ECO:0007669"/>
    <property type="project" value="UniProtKB-KW"/>
</dbReference>
<dbReference type="InterPro" id="IPR027417">
    <property type="entry name" value="P-loop_NTPase"/>
</dbReference>
<evidence type="ECO:0000256" key="3">
    <source>
        <dbReference type="ARBA" id="ARBA00008435"/>
    </source>
</evidence>
<dbReference type="SUPFAM" id="SSF52540">
    <property type="entry name" value="P-loop containing nucleoside triphosphate hydrolases"/>
    <property type="match status" value="1"/>
</dbReference>
<evidence type="ECO:0000256" key="2">
    <source>
        <dbReference type="ARBA" id="ARBA00004123"/>
    </source>
</evidence>
<comment type="catalytic activity">
    <reaction evidence="21">
        <text>ATP + H2O = ADP + phosphate + H(+)</text>
        <dbReference type="Rhea" id="RHEA:13065"/>
        <dbReference type="ChEBI" id="CHEBI:15377"/>
        <dbReference type="ChEBI" id="CHEBI:15378"/>
        <dbReference type="ChEBI" id="CHEBI:30616"/>
        <dbReference type="ChEBI" id="CHEBI:43474"/>
        <dbReference type="ChEBI" id="CHEBI:456216"/>
        <dbReference type="EC" id="5.6.2.3"/>
    </reaction>
</comment>
<dbReference type="PROSITE" id="PS51193">
    <property type="entry name" value="HELICASE_ATP_BIND_2"/>
    <property type="match status" value="1"/>
</dbReference>
<comment type="function">
    <text evidence="20">ATP-dependent DNA helicase important for chromosome transmission and normal cell cycle progression in G(2)/M. May have a role in changing DNA topology to allow the loading of proteins involved in maintaining sister chromatid cohesion in the vicinity of the centromeres. Has a specific role in chromosome segregation during meiosis II.</text>
</comment>
<dbReference type="GO" id="GO:0003677">
    <property type="term" value="F:DNA binding"/>
    <property type="evidence" value="ECO:0007669"/>
    <property type="project" value="InterPro"/>
</dbReference>
<feature type="region of interest" description="Disordered" evidence="22">
    <location>
        <begin position="492"/>
        <end position="511"/>
    </location>
</feature>
<keyword evidence="25" id="KW-1185">Reference proteome</keyword>
<dbReference type="GO" id="GO:0005634">
    <property type="term" value="C:nucleus"/>
    <property type="evidence" value="ECO:0007669"/>
    <property type="project" value="UniProtKB-SubCell"/>
</dbReference>
<evidence type="ECO:0000256" key="12">
    <source>
        <dbReference type="ARBA" id="ARBA00023014"/>
    </source>
</evidence>
<evidence type="ECO:0000256" key="9">
    <source>
        <dbReference type="ARBA" id="ARBA00022806"/>
    </source>
</evidence>
<dbReference type="InterPro" id="IPR013020">
    <property type="entry name" value="Rad3/Chl1-like"/>
</dbReference>
<keyword evidence="11" id="KW-0408">Iron</keyword>
<evidence type="ECO:0000256" key="11">
    <source>
        <dbReference type="ARBA" id="ARBA00023004"/>
    </source>
</evidence>
<dbReference type="FunFam" id="3.40.50.300:FF:001372">
    <property type="entry name" value="ATP-dependent DNA helicase chl1"/>
    <property type="match status" value="1"/>
</dbReference>
<evidence type="ECO:0000313" key="24">
    <source>
        <dbReference type="EMBL" id="KZP31421.1"/>
    </source>
</evidence>
<evidence type="ECO:0000256" key="19">
    <source>
        <dbReference type="ARBA" id="ARBA00045008"/>
    </source>
</evidence>
<dbReference type="InterPro" id="IPR010614">
    <property type="entry name" value="RAD3-like_helicase_DEAD"/>
</dbReference>
<dbReference type="GO" id="GO:0005524">
    <property type="term" value="F:ATP binding"/>
    <property type="evidence" value="ECO:0007669"/>
    <property type="project" value="UniProtKB-KW"/>
</dbReference>
<dbReference type="Pfam" id="PF13307">
    <property type="entry name" value="Helicase_C_2"/>
    <property type="match status" value="1"/>
</dbReference>
<evidence type="ECO:0000313" key="25">
    <source>
        <dbReference type="Proteomes" id="UP000076532"/>
    </source>
</evidence>
<dbReference type="PANTHER" id="PTHR11472:SF41">
    <property type="entry name" value="ATP-DEPENDENT DNA HELICASE DDX11-RELATED"/>
    <property type="match status" value="1"/>
</dbReference>
<dbReference type="EMBL" id="KV417489">
    <property type="protein sequence ID" value="KZP31421.1"/>
    <property type="molecule type" value="Genomic_DNA"/>
</dbReference>
<feature type="region of interest" description="Disordered" evidence="22">
    <location>
        <begin position="222"/>
        <end position="245"/>
    </location>
</feature>
<keyword evidence="15" id="KW-0131">Cell cycle</keyword>
<dbReference type="CDD" id="cd18788">
    <property type="entry name" value="SF2_C_XPD"/>
    <property type="match status" value="1"/>
</dbReference>
<dbReference type="GO" id="GO:0043139">
    <property type="term" value="F:5'-3' DNA helicase activity"/>
    <property type="evidence" value="ECO:0007669"/>
    <property type="project" value="UniProtKB-EC"/>
</dbReference>
<evidence type="ECO:0000256" key="6">
    <source>
        <dbReference type="ARBA" id="ARBA00022723"/>
    </source>
</evidence>
<dbReference type="InterPro" id="IPR045028">
    <property type="entry name" value="DinG/Rad3-like"/>
</dbReference>
<dbReference type="InterPro" id="IPR014013">
    <property type="entry name" value="Helic_SF1/SF2_ATP-bd_DinG/Rad3"/>
</dbReference>
<evidence type="ECO:0000256" key="15">
    <source>
        <dbReference type="ARBA" id="ARBA00023306"/>
    </source>
</evidence>
<keyword evidence="9 24" id="KW-0347">Helicase</keyword>
<protein>
    <recommendedName>
        <fullName evidence="5">ATP-dependent DNA helicase CHL1</fullName>
        <ecNumber evidence="17">5.6.2.3</ecNumber>
    </recommendedName>
    <alternativeName>
        <fullName evidence="4">ATP-dependent DNA helicase chl1</fullName>
    </alternativeName>
    <alternativeName>
        <fullName evidence="16">Chromosome loss protein 1</fullName>
    </alternativeName>
    <alternativeName>
        <fullName evidence="18 19">DNA 5'-3' helicase CHL1</fullName>
    </alternativeName>
</protein>
<evidence type="ECO:0000256" key="22">
    <source>
        <dbReference type="SAM" id="MobiDB-lite"/>
    </source>
</evidence>
<dbReference type="InterPro" id="IPR006555">
    <property type="entry name" value="ATP-dep_Helicase_C"/>
</dbReference>
<evidence type="ECO:0000256" key="13">
    <source>
        <dbReference type="ARBA" id="ARBA00023235"/>
    </source>
</evidence>
<dbReference type="Gene3D" id="3.40.50.300">
    <property type="entry name" value="P-loop containing nucleotide triphosphate hydrolases"/>
    <property type="match status" value="3"/>
</dbReference>
<evidence type="ECO:0000256" key="8">
    <source>
        <dbReference type="ARBA" id="ARBA00022801"/>
    </source>
</evidence>
<dbReference type="Proteomes" id="UP000076532">
    <property type="component" value="Unassembled WGS sequence"/>
</dbReference>
<comment type="similarity">
    <text evidence="3">Belongs to the DEAD box helicase family. DEAH subfamily. DDX11/CHL1 sub-subfamily.</text>
</comment>
<organism evidence="24 25">
    <name type="scientific">Athelia psychrophila</name>
    <dbReference type="NCBI Taxonomy" id="1759441"/>
    <lineage>
        <taxon>Eukaryota</taxon>
        <taxon>Fungi</taxon>
        <taxon>Dikarya</taxon>
        <taxon>Basidiomycota</taxon>
        <taxon>Agaricomycotina</taxon>
        <taxon>Agaricomycetes</taxon>
        <taxon>Agaricomycetidae</taxon>
        <taxon>Atheliales</taxon>
        <taxon>Atheliaceae</taxon>
        <taxon>Athelia</taxon>
    </lineage>
</organism>
<feature type="domain" description="Helicase ATP-binding" evidence="23">
    <location>
        <begin position="9"/>
        <end position="419"/>
    </location>
</feature>
<keyword evidence="10" id="KW-0067">ATP-binding</keyword>
<keyword evidence="8" id="KW-0378">Hydrolase</keyword>
<evidence type="ECO:0000256" key="5">
    <source>
        <dbReference type="ARBA" id="ARBA00017386"/>
    </source>
</evidence>
<evidence type="ECO:0000256" key="17">
    <source>
        <dbReference type="ARBA" id="ARBA00044969"/>
    </source>
</evidence>
<dbReference type="InterPro" id="IPR006554">
    <property type="entry name" value="Helicase-like_DEXD_c2"/>
</dbReference>
<evidence type="ECO:0000256" key="10">
    <source>
        <dbReference type="ARBA" id="ARBA00022840"/>
    </source>
</evidence>
<gene>
    <name evidence="24" type="ORF">FIBSPDRAFT_16552</name>
</gene>
<evidence type="ECO:0000256" key="7">
    <source>
        <dbReference type="ARBA" id="ARBA00022741"/>
    </source>
</evidence>
<evidence type="ECO:0000259" key="23">
    <source>
        <dbReference type="PROSITE" id="PS51193"/>
    </source>
</evidence>
<dbReference type="AlphaFoldDB" id="A0A166U851"/>
<evidence type="ECO:0000256" key="4">
    <source>
        <dbReference type="ARBA" id="ARBA00016387"/>
    </source>
</evidence>
<dbReference type="Pfam" id="PF06733">
    <property type="entry name" value="DEAD_2"/>
    <property type="match status" value="1"/>
</dbReference>